<dbReference type="Proteomes" id="UP000003947">
    <property type="component" value="Unassembled WGS sequence"/>
</dbReference>
<dbReference type="SUPFAM" id="SSF46689">
    <property type="entry name" value="Homeodomain-like"/>
    <property type="match status" value="1"/>
</dbReference>
<evidence type="ECO:0000313" key="2">
    <source>
        <dbReference type="Proteomes" id="UP000003947"/>
    </source>
</evidence>
<evidence type="ECO:0000313" key="1">
    <source>
        <dbReference type="EMBL" id="EIM28563.1"/>
    </source>
</evidence>
<sequence>MQSVSAMETVDAMTLNSAEVPGQLRVVRVLRNGKRWFDPVEKERLIDACLEPGVSVAGLALAHGINANQLRKWVKLRQDRKASEKALLAMGRCAPSAFVPVVETAPMARRPAPPARPPAARVRVTASLPNGVRLELDDADAQVLSAMIEALGRCSVPAG</sequence>
<dbReference type="NCBIfam" id="NF047595">
    <property type="entry name" value="IS66_ISRel24_TnpA"/>
    <property type="match status" value="1"/>
</dbReference>
<dbReference type="InterPro" id="IPR002514">
    <property type="entry name" value="Transposase_8"/>
</dbReference>
<accession>I4YX71</accession>
<dbReference type="EMBL" id="JH660644">
    <property type="protein sequence ID" value="EIM28563.1"/>
    <property type="molecule type" value="Genomic_DNA"/>
</dbReference>
<gene>
    <name evidence="1" type="ORF">MicloDRAFT_00027010</name>
</gene>
<dbReference type="InterPro" id="IPR009057">
    <property type="entry name" value="Homeodomain-like_sf"/>
</dbReference>
<dbReference type="STRING" id="864069.MicloDRAFT_00027010"/>
<dbReference type="eggNOG" id="COG2963">
    <property type="taxonomic scope" value="Bacteria"/>
</dbReference>
<dbReference type="AlphaFoldDB" id="I4YX71"/>
<reference evidence="1 2" key="1">
    <citation type="submission" date="2012-02" db="EMBL/GenBank/DDBJ databases">
        <title>Improved High-Quality Draft sequence of Microvirga sp. WSM3557.</title>
        <authorList>
            <consortium name="US DOE Joint Genome Institute"/>
            <person name="Lucas S."/>
            <person name="Han J."/>
            <person name="Lapidus A."/>
            <person name="Cheng J.-F."/>
            <person name="Goodwin L."/>
            <person name="Pitluck S."/>
            <person name="Peters L."/>
            <person name="Zhang X."/>
            <person name="Detter J.C."/>
            <person name="Han C."/>
            <person name="Tapia R."/>
            <person name="Land M."/>
            <person name="Hauser L."/>
            <person name="Kyrpides N."/>
            <person name="Ivanova N."/>
            <person name="Pagani I."/>
            <person name="Brau L."/>
            <person name="Yates R."/>
            <person name="O'Hara G."/>
            <person name="Rui T."/>
            <person name="Howieson J."/>
            <person name="Reeve W."/>
            <person name="Woyke T."/>
        </authorList>
    </citation>
    <scope>NUCLEOTIDE SEQUENCE [LARGE SCALE GENOMIC DNA]</scope>
    <source>
        <strain evidence="1 2">WSM3557</strain>
    </source>
</reference>
<dbReference type="PATRIC" id="fig|864069.3.peg.2919"/>
<dbReference type="GO" id="GO:0004803">
    <property type="term" value="F:transposase activity"/>
    <property type="evidence" value="ECO:0007669"/>
    <property type="project" value="InterPro"/>
</dbReference>
<dbReference type="HOGENOM" id="CLU_111920_1_0_5"/>
<name>I4YX71_9HYPH</name>
<protein>
    <submittedName>
        <fullName evidence="1">Transposase</fullName>
    </submittedName>
</protein>
<keyword evidence="2" id="KW-1185">Reference proteome</keyword>
<dbReference type="GO" id="GO:0003677">
    <property type="term" value="F:DNA binding"/>
    <property type="evidence" value="ECO:0007669"/>
    <property type="project" value="InterPro"/>
</dbReference>
<dbReference type="GO" id="GO:0006313">
    <property type="term" value="P:DNA transposition"/>
    <property type="evidence" value="ECO:0007669"/>
    <property type="project" value="InterPro"/>
</dbReference>
<organism evidence="1 2">
    <name type="scientific">Microvirga lotononidis</name>
    <dbReference type="NCBI Taxonomy" id="864069"/>
    <lineage>
        <taxon>Bacteria</taxon>
        <taxon>Pseudomonadati</taxon>
        <taxon>Pseudomonadota</taxon>
        <taxon>Alphaproteobacteria</taxon>
        <taxon>Hyphomicrobiales</taxon>
        <taxon>Methylobacteriaceae</taxon>
        <taxon>Microvirga</taxon>
    </lineage>
</organism>
<proteinExistence type="predicted"/>
<dbReference type="Pfam" id="PF01527">
    <property type="entry name" value="HTH_Tnp_1"/>
    <property type="match status" value="1"/>
</dbReference>